<keyword evidence="6" id="KW-1185">Reference proteome</keyword>
<gene>
    <name evidence="5" type="primary">TMEM225</name>
</gene>
<dbReference type="PANTHER" id="PTHR36477">
    <property type="entry name" value="TRANSMEMBRANE PROTEIN 225"/>
    <property type="match status" value="1"/>
</dbReference>
<evidence type="ECO:0000256" key="1">
    <source>
        <dbReference type="ARBA" id="ARBA00004141"/>
    </source>
</evidence>
<evidence type="ECO:0000259" key="4">
    <source>
        <dbReference type="Pfam" id="PF25452"/>
    </source>
</evidence>
<dbReference type="STRING" id="9823.ENSSSCP00000016074"/>
<evidence type="ECO:0000256" key="3">
    <source>
        <dbReference type="ARBA" id="ARBA00023136"/>
    </source>
</evidence>
<accession>F1S9N4</accession>
<dbReference type="PaxDb" id="9823-ENSSSCP00000016074"/>
<name>A0A4X1VIM5_PIG</name>
<reference evidence="5" key="3">
    <citation type="submission" date="2025-08" db="UniProtKB">
        <authorList>
            <consortium name="Ensembl"/>
        </authorList>
    </citation>
    <scope>IDENTIFICATION</scope>
</reference>
<evidence type="ECO:0000313" key="5">
    <source>
        <dbReference type="Ensembl" id="ENSSSCP00000016074.4"/>
    </source>
</evidence>
<evidence type="ECO:0000313" key="6">
    <source>
        <dbReference type="Proteomes" id="UP000008227"/>
    </source>
</evidence>
<feature type="domain" description="Transmembrane protein 225" evidence="4">
    <location>
        <begin position="1"/>
        <end position="163"/>
    </location>
</feature>
<reference evidence="5" key="4">
    <citation type="submission" date="2025-09" db="UniProtKB">
        <authorList>
            <consortium name="Ensembl"/>
        </authorList>
    </citation>
    <scope>IDENTIFICATION</scope>
</reference>
<dbReference type="Pfam" id="PF25452">
    <property type="entry name" value="TM225"/>
    <property type="match status" value="1"/>
</dbReference>
<sequence>MVHLSIRNIQAANMIFSSWALVFLAIGIIIEEWAELTFEPKQHKLIHNPWICCNPIWPEGRLEVVRNLLILVLNLSFFHNLLLGLEFTYMIPQTKLILFMTAYIAVLTGIFLFCALILYQQKLKEGESMYYSGYRITWIIFITYINVFLLIVSGFLSFLQYKHCIDGCAWLTNIPKSARESQVMEPSGASIKVISLPASREMPRSIVRVHSAHVKEASPNKAHIQARRVTWAV</sequence>
<dbReference type="HOGENOM" id="CLU_074600_0_0_1"/>
<protein>
    <submittedName>
        <fullName evidence="5">Transmembrane protein 225</fullName>
    </submittedName>
</protein>
<organism evidence="5 6">
    <name type="scientific">Sus scrofa</name>
    <name type="common">Pig</name>
    <dbReference type="NCBI Taxonomy" id="9823"/>
    <lineage>
        <taxon>Eukaryota</taxon>
        <taxon>Metazoa</taxon>
        <taxon>Chordata</taxon>
        <taxon>Craniata</taxon>
        <taxon>Vertebrata</taxon>
        <taxon>Euteleostomi</taxon>
        <taxon>Mammalia</taxon>
        <taxon>Eutheria</taxon>
        <taxon>Laurasiatheria</taxon>
        <taxon>Artiodactyla</taxon>
        <taxon>Suina</taxon>
        <taxon>Suidae</taxon>
        <taxon>Sus</taxon>
    </lineage>
</organism>
<accession>A0A4X1VIM5</accession>
<dbReference type="GO" id="GO:0016020">
    <property type="term" value="C:membrane"/>
    <property type="evidence" value="ECO:0007669"/>
    <property type="project" value="UniProtKB-SubCell"/>
</dbReference>
<dbReference type="Proteomes" id="UP000008227">
    <property type="component" value="Chromosome 9"/>
</dbReference>
<dbReference type="Ensembl" id="ENSSSCT00000016517.5">
    <property type="protein sequence ID" value="ENSSSCP00000016074.4"/>
    <property type="gene ID" value="ENSSSCG00000015151.5"/>
</dbReference>
<evidence type="ECO:0000256" key="2">
    <source>
        <dbReference type="ARBA" id="ARBA00022692"/>
    </source>
</evidence>
<dbReference type="GeneTree" id="ENSGT00390000011564"/>
<dbReference type="AlphaFoldDB" id="A0A4X1VIM5"/>
<dbReference type="InterPro" id="IPR057351">
    <property type="entry name" value="TM225_dom"/>
</dbReference>
<reference evidence="5" key="2">
    <citation type="journal article" date="2020" name="Gigascience">
        <title>An improved pig reference genome sequence to enable pig genetics and genomics research.</title>
        <authorList>
            <person name="Warr A."/>
            <person name="Affara N."/>
            <person name="Aken B."/>
            <person name="Beiki H."/>
            <person name="Bickhart D.M."/>
            <person name="Billis K."/>
            <person name="Chow W."/>
            <person name="Eory L."/>
            <person name="Finlayson H.A."/>
            <person name="Flicek P."/>
            <person name="Giron C.G."/>
            <person name="Griffin D.K."/>
            <person name="Hall R."/>
            <person name="Hannum G."/>
            <person name="Hourlier T."/>
            <person name="Howe K."/>
            <person name="Hume D.A."/>
            <person name="Izuogu O."/>
            <person name="Kim K."/>
            <person name="Koren S."/>
            <person name="Liu H."/>
            <person name="Manchanda N."/>
            <person name="Martin F.J."/>
            <person name="Nonneman D.J."/>
            <person name="O'Connor R.E."/>
            <person name="Phillippy A.M."/>
            <person name="Rohrer G.A."/>
            <person name="Rosen B.D."/>
            <person name="Rund L.A."/>
            <person name="Sargent C.A."/>
            <person name="Schook L.B."/>
            <person name="Schroeder S.G."/>
            <person name="Schwartz A.S."/>
            <person name="Skinner B.M."/>
            <person name="Talbot R."/>
            <person name="Tseng E."/>
            <person name="Tuggle C.K."/>
            <person name="Watson M."/>
            <person name="Smith T.P.L."/>
            <person name="Archibald A.L."/>
        </authorList>
    </citation>
    <scope>NUCLEOTIDE SEQUENCE [LARGE SCALE GENOMIC DNA]</scope>
    <source>
        <strain evidence="5">Duroc</strain>
    </source>
</reference>
<keyword evidence="3" id="KW-0472">Membrane</keyword>
<reference evidence="6" key="1">
    <citation type="submission" date="2009-11" db="EMBL/GenBank/DDBJ databases">
        <authorList>
            <consortium name="Porcine genome sequencing project"/>
        </authorList>
    </citation>
    <scope>NUCLEOTIDE SEQUENCE [LARGE SCALE GENOMIC DNA]</scope>
    <source>
        <strain evidence="6">Duroc</strain>
    </source>
</reference>
<comment type="subcellular location">
    <subcellularLocation>
        <location evidence="1">Membrane</location>
        <topology evidence="1">Multi-pass membrane protein</topology>
    </subcellularLocation>
</comment>
<keyword evidence="2" id="KW-0812">Transmembrane</keyword>
<dbReference type="InterPro" id="IPR033542">
    <property type="entry name" value="TM225"/>
</dbReference>
<dbReference type="PANTHER" id="PTHR36477:SF1">
    <property type="entry name" value="TRANSMEMBRANE PROTEIN 225"/>
    <property type="match status" value="1"/>
</dbReference>
<proteinExistence type="predicted"/>